<evidence type="ECO:0000313" key="2">
    <source>
        <dbReference type="Proteomes" id="UP000266975"/>
    </source>
</evidence>
<dbReference type="Proteomes" id="UP000266975">
    <property type="component" value="Unassembled WGS sequence"/>
</dbReference>
<name>A0A3M8K6Q2_9CORY</name>
<sequence>MNIEETAYWLDQIIPADLVSGHSAGLPAVTAELGQGQFLAATVDVAELDTGLRELETELPVRSELLVVARAPQQQLVDVLAAAAIMLKDAGGIVPAQPGTMLPQLGQRAGLSGFTVAHGLFIPPYLWGGEVPQITEDDRLTVALQLVLLTDSEYAFAVEEGAGALQRELGELGVDLLDWSR</sequence>
<evidence type="ECO:0000313" key="1">
    <source>
        <dbReference type="EMBL" id="RNE48252.1"/>
    </source>
</evidence>
<dbReference type="RefSeq" id="WP_123048826.1">
    <property type="nucleotide sequence ID" value="NZ_PTJO01000006.1"/>
</dbReference>
<dbReference type="AlphaFoldDB" id="A0A3M8K6Q2"/>
<proteinExistence type="predicted"/>
<protein>
    <submittedName>
        <fullName evidence="1">Uncharacterized protein</fullName>
    </submittedName>
</protein>
<comment type="caution">
    <text evidence="1">The sequence shown here is derived from an EMBL/GenBank/DDBJ whole genome shotgun (WGS) entry which is preliminary data.</text>
</comment>
<organism evidence="1 2">
    <name type="scientific">Corynebacterium alimapuense</name>
    <dbReference type="NCBI Taxonomy" id="1576874"/>
    <lineage>
        <taxon>Bacteria</taxon>
        <taxon>Bacillati</taxon>
        <taxon>Actinomycetota</taxon>
        <taxon>Actinomycetes</taxon>
        <taxon>Mycobacteriales</taxon>
        <taxon>Corynebacteriaceae</taxon>
        <taxon>Corynebacterium</taxon>
    </lineage>
</organism>
<accession>A0A3M8K6Q2</accession>
<dbReference type="EMBL" id="PTJO01000006">
    <property type="protein sequence ID" value="RNE48252.1"/>
    <property type="molecule type" value="Genomic_DNA"/>
</dbReference>
<reference evidence="1 2" key="1">
    <citation type="submission" date="2018-02" db="EMBL/GenBank/DDBJ databases">
        <title>Corynebacterium alimpuense sp. nov., a marine obligate actinomycete isolated from sediments of Valparaiso bay, Chile.</title>
        <authorList>
            <person name="Claverias F."/>
            <person name="Gonzales-Siles L."/>
            <person name="Salva-Serra F."/>
            <person name="Inganaes E."/>
            <person name="Molin K."/>
            <person name="Cumsille A."/>
            <person name="Undabarrena A."/>
            <person name="Couve E."/>
            <person name="Moore E.R.B."/>
            <person name="Gomila M."/>
            <person name="Camara B."/>
        </authorList>
    </citation>
    <scope>NUCLEOTIDE SEQUENCE [LARGE SCALE GENOMIC DNA]</scope>
    <source>
        <strain evidence="1 2">CCUG 69366</strain>
    </source>
</reference>
<gene>
    <name evidence="1" type="ORF">C5L39_10390</name>
</gene>
<dbReference type="OrthoDB" id="4426448at2"/>
<keyword evidence="2" id="KW-1185">Reference proteome</keyword>